<dbReference type="OrthoDB" id="10264220at2759"/>
<evidence type="ECO:0000256" key="2">
    <source>
        <dbReference type="ARBA" id="ARBA00009904"/>
    </source>
</evidence>
<feature type="transmembrane region" description="Helical" evidence="9">
    <location>
        <begin position="427"/>
        <end position="452"/>
    </location>
</feature>
<organism evidence="12 13">
    <name type="scientific">Ascobolus immersus RN42</name>
    <dbReference type="NCBI Taxonomy" id="1160509"/>
    <lineage>
        <taxon>Eukaryota</taxon>
        <taxon>Fungi</taxon>
        <taxon>Dikarya</taxon>
        <taxon>Ascomycota</taxon>
        <taxon>Pezizomycotina</taxon>
        <taxon>Pezizomycetes</taxon>
        <taxon>Pezizales</taxon>
        <taxon>Ascobolaceae</taxon>
        <taxon>Ascobolus</taxon>
    </lineage>
</organism>
<dbReference type="PANTHER" id="PTHR11629:SF63">
    <property type="entry name" value="V-TYPE PROTON ATPASE SUBUNIT A"/>
    <property type="match status" value="1"/>
</dbReference>
<proteinExistence type="inferred from homology"/>
<feature type="transmembrane region" description="Helical" evidence="9">
    <location>
        <begin position="801"/>
        <end position="822"/>
    </location>
</feature>
<keyword evidence="13" id="KW-1185">Reference proteome</keyword>
<dbReference type="PANTHER" id="PTHR11629">
    <property type="entry name" value="VACUOLAR PROTON ATPASES"/>
    <property type="match status" value="1"/>
</dbReference>
<keyword evidence="10" id="KW-0175">Coiled coil</keyword>
<evidence type="ECO:0000256" key="1">
    <source>
        <dbReference type="ARBA" id="ARBA00004141"/>
    </source>
</evidence>
<evidence type="ECO:0000256" key="4">
    <source>
        <dbReference type="ARBA" id="ARBA00022692"/>
    </source>
</evidence>
<gene>
    <name evidence="12" type="ORF">BJ508DRAFT_413277</name>
</gene>
<keyword evidence="7 9" id="KW-0406">Ion transport</keyword>
<accession>A0A3N4IPQ7</accession>
<comment type="similarity">
    <text evidence="2 9">Belongs to the V-ATPase 116 kDa subunit family.</text>
</comment>
<protein>
    <recommendedName>
        <fullName evidence="9">V-type proton ATPase subunit a</fullName>
    </recommendedName>
</protein>
<comment type="function">
    <text evidence="9">Essential component of the vacuolar proton pump (V-ATPase), a multimeric enzyme that catalyzes the translocation of protons across the membranes. Required for assembly and activity of the V-ATPase.</text>
</comment>
<feature type="compositionally biased region" description="Polar residues" evidence="11">
    <location>
        <begin position="703"/>
        <end position="714"/>
    </location>
</feature>
<dbReference type="Pfam" id="PF01496">
    <property type="entry name" value="V_ATPase_I"/>
    <property type="match status" value="1"/>
</dbReference>
<evidence type="ECO:0000256" key="3">
    <source>
        <dbReference type="ARBA" id="ARBA00022448"/>
    </source>
</evidence>
<feature type="coiled-coil region" evidence="10">
    <location>
        <begin position="54"/>
        <end position="81"/>
    </location>
</feature>
<evidence type="ECO:0000256" key="10">
    <source>
        <dbReference type="SAM" id="Coils"/>
    </source>
</evidence>
<feature type="transmembrane region" description="Helical" evidence="9">
    <location>
        <begin position="773"/>
        <end position="795"/>
    </location>
</feature>
<keyword evidence="3 9" id="KW-0813">Transport</keyword>
<dbReference type="GO" id="GO:0000220">
    <property type="term" value="C:vacuolar proton-transporting V-type ATPase, V0 domain"/>
    <property type="evidence" value="ECO:0007669"/>
    <property type="project" value="InterPro"/>
</dbReference>
<dbReference type="EMBL" id="ML119663">
    <property type="protein sequence ID" value="RPA83604.1"/>
    <property type="molecule type" value="Genomic_DNA"/>
</dbReference>
<dbReference type="STRING" id="1160509.A0A3N4IPQ7"/>
<evidence type="ECO:0000256" key="7">
    <source>
        <dbReference type="ARBA" id="ARBA00023065"/>
    </source>
</evidence>
<evidence type="ECO:0000313" key="13">
    <source>
        <dbReference type="Proteomes" id="UP000275078"/>
    </source>
</evidence>
<keyword evidence="5 9" id="KW-0375">Hydrogen ion transport</keyword>
<feature type="transmembrane region" description="Helical" evidence="9">
    <location>
        <begin position="580"/>
        <end position="599"/>
    </location>
</feature>
<dbReference type="GO" id="GO:0051117">
    <property type="term" value="F:ATPase binding"/>
    <property type="evidence" value="ECO:0007669"/>
    <property type="project" value="TreeGrafter"/>
</dbReference>
<feature type="transmembrane region" description="Helical" evidence="9">
    <location>
        <begin position="550"/>
        <end position="568"/>
    </location>
</feature>
<feature type="region of interest" description="Disordered" evidence="11">
    <location>
        <begin position="682"/>
        <end position="714"/>
    </location>
</feature>
<dbReference type="InterPro" id="IPR026028">
    <property type="entry name" value="V-type_ATPase_116kDa_su_euka"/>
</dbReference>
<name>A0A3N4IPQ7_ASCIM</name>
<dbReference type="GO" id="GO:0000329">
    <property type="term" value="C:fungal-type vacuole membrane"/>
    <property type="evidence" value="ECO:0007669"/>
    <property type="project" value="TreeGrafter"/>
</dbReference>
<evidence type="ECO:0000256" key="9">
    <source>
        <dbReference type="RuleBase" id="RU361189"/>
    </source>
</evidence>
<feature type="transmembrane region" description="Helical" evidence="9">
    <location>
        <begin position="644"/>
        <end position="664"/>
    </location>
</feature>
<dbReference type="GO" id="GO:0007035">
    <property type="term" value="P:vacuolar acidification"/>
    <property type="evidence" value="ECO:0007669"/>
    <property type="project" value="TreeGrafter"/>
</dbReference>
<comment type="subcellular location">
    <subcellularLocation>
        <location evidence="1">Membrane</location>
        <topology evidence="1">Multi-pass membrane protein</topology>
    </subcellularLocation>
</comment>
<evidence type="ECO:0000256" key="5">
    <source>
        <dbReference type="ARBA" id="ARBA00022781"/>
    </source>
</evidence>
<dbReference type="InterPro" id="IPR002490">
    <property type="entry name" value="V-ATPase_116kDa_su"/>
</dbReference>
<dbReference type="PIRSF" id="PIRSF001293">
    <property type="entry name" value="ATP6V0A1"/>
    <property type="match status" value="1"/>
</dbReference>
<keyword evidence="8 9" id="KW-0472">Membrane</keyword>
<dbReference type="GO" id="GO:0046961">
    <property type="term" value="F:proton-transporting ATPase activity, rotational mechanism"/>
    <property type="evidence" value="ECO:0007669"/>
    <property type="project" value="InterPro"/>
</dbReference>
<keyword evidence="6 9" id="KW-1133">Transmembrane helix</keyword>
<evidence type="ECO:0000256" key="6">
    <source>
        <dbReference type="ARBA" id="ARBA00022989"/>
    </source>
</evidence>
<dbReference type="AlphaFoldDB" id="A0A3N4IPQ7"/>
<evidence type="ECO:0000313" key="12">
    <source>
        <dbReference type="EMBL" id="RPA83604.1"/>
    </source>
</evidence>
<keyword evidence="4 9" id="KW-0812">Transmembrane</keyword>
<dbReference type="Proteomes" id="UP000275078">
    <property type="component" value="Unassembled WGS sequence"/>
</dbReference>
<feature type="transmembrane region" description="Helical" evidence="9">
    <location>
        <begin position="464"/>
        <end position="489"/>
    </location>
</feature>
<reference evidence="12 13" key="1">
    <citation type="journal article" date="2018" name="Nat. Ecol. Evol.">
        <title>Pezizomycetes genomes reveal the molecular basis of ectomycorrhizal truffle lifestyle.</title>
        <authorList>
            <person name="Murat C."/>
            <person name="Payen T."/>
            <person name="Noel B."/>
            <person name="Kuo A."/>
            <person name="Morin E."/>
            <person name="Chen J."/>
            <person name="Kohler A."/>
            <person name="Krizsan K."/>
            <person name="Balestrini R."/>
            <person name="Da Silva C."/>
            <person name="Montanini B."/>
            <person name="Hainaut M."/>
            <person name="Levati E."/>
            <person name="Barry K.W."/>
            <person name="Belfiori B."/>
            <person name="Cichocki N."/>
            <person name="Clum A."/>
            <person name="Dockter R.B."/>
            <person name="Fauchery L."/>
            <person name="Guy J."/>
            <person name="Iotti M."/>
            <person name="Le Tacon F."/>
            <person name="Lindquist E.A."/>
            <person name="Lipzen A."/>
            <person name="Malagnac F."/>
            <person name="Mello A."/>
            <person name="Molinier V."/>
            <person name="Miyauchi S."/>
            <person name="Poulain J."/>
            <person name="Riccioni C."/>
            <person name="Rubini A."/>
            <person name="Sitrit Y."/>
            <person name="Splivallo R."/>
            <person name="Traeger S."/>
            <person name="Wang M."/>
            <person name="Zifcakova L."/>
            <person name="Wipf D."/>
            <person name="Zambonelli A."/>
            <person name="Paolocci F."/>
            <person name="Nowrousian M."/>
            <person name="Ottonello S."/>
            <person name="Baldrian P."/>
            <person name="Spatafora J.W."/>
            <person name="Henrissat B."/>
            <person name="Nagy L.G."/>
            <person name="Aury J.M."/>
            <person name="Wincker P."/>
            <person name="Grigoriev I.V."/>
            <person name="Bonfante P."/>
            <person name="Martin F.M."/>
        </authorList>
    </citation>
    <scope>NUCLEOTIDE SEQUENCE [LARGE SCALE GENOMIC DNA]</scope>
    <source>
        <strain evidence="12 13">RN42</strain>
    </source>
</reference>
<evidence type="ECO:0000256" key="8">
    <source>
        <dbReference type="ARBA" id="ARBA00023136"/>
    </source>
</evidence>
<sequence length="858" mass="97873">MGNPDTLFRSVEMSLVQLYVATEIGRETVSALGEVGEVQFRDLNKNESAFQRRFTNEIRRLNNLERQMRYLRAQMAKHDIKPTVVYDRFSIGAASSGNDVNDLANYFDGLEKRIAHLNDSYETLQKRWVELTEHRWVLLKSGAIFDEAGGQAEQIRSSMDEDEDAGTGLLSAMDRSEAQAESSNAAGGYRFHGVGVVAGVISTDKISLLERTLWRALRGNLFMRQAAIEDDIKDPKTNETVKKTVFVIFAHGPGVLARIRRLAESMGGDLYRVDETQEIRKADTQEVDRRLDDLSNVLHSTERTLRAELTLVGESFEEKAIVVRKEKAIYEALNLFLYDRARKCLIAEAWIPTNSLPKIQSTIRDVTDSAGLPVASVLNVLRTNKTPPTYNKTNKFTLGFQTIIDAYGTAKYQEVNPGITTIITFPFLFAVMFGDVGHGFIMLLAASVMIYYEKPLGRRKWDELFDMAFFGRYIILLMGAFSIYTGLLYNDIFSRSMSLFPSMWEWPHEFEGNTARATRIEGRTYPFGIDWGWHGTENNLIFTNSYKMKLSIILGWAHMTYSLVLSLFNHRYFKSKVDIWGNFVPSMLFMQSIFGYLVLTMVYKWTVDWIGIGKNPPSILNMLIYMFLSPGEVKPEEQLYPGQAFVQTVLLLIAFVCVPWLLFLKPFYLKWEHKKHERHGYSRVDQRQQRVSAVDNDDEEAGEQSNGNRQSIDSDMNGLIAADDEKEEEFEFSEEMIHQVIHTIEFCLNCISHTASYLRLWALSLAHNQLSQVLWSMTISLAFGPTGITGALMVFVMFAVWFILTVLVLVLMEGTSAMLHALRLHWVEAMSKHFIGEGIPFEPFSFKTLLEEESAPVE</sequence>
<evidence type="ECO:0000256" key="11">
    <source>
        <dbReference type="SAM" id="MobiDB-lite"/>
    </source>
</evidence>